<proteinExistence type="predicted"/>
<dbReference type="EMBL" id="LR796189">
    <property type="protein sequence ID" value="CAB4125298.1"/>
    <property type="molecule type" value="Genomic_DNA"/>
</dbReference>
<gene>
    <name evidence="1" type="ORF">UFOVP53_103</name>
</gene>
<reference evidence="1" key="1">
    <citation type="submission" date="2020-04" db="EMBL/GenBank/DDBJ databases">
        <authorList>
            <person name="Chiriac C."/>
            <person name="Salcher M."/>
            <person name="Ghai R."/>
            <person name="Kavagutti S V."/>
        </authorList>
    </citation>
    <scope>NUCLEOTIDE SEQUENCE</scope>
</reference>
<protein>
    <submittedName>
        <fullName evidence="1">Uncharacterized protein</fullName>
    </submittedName>
</protein>
<accession>A0A6J5KS68</accession>
<sequence length="64" mass="7776">MSKRKRIFPKAVKSNKNKVTTFGKMLDEYFSKINSFGEIDPRERYDVFYKNKWLGRVYYENKKG</sequence>
<evidence type="ECO:0000313" key="1">
    <source>
        <dbReference type="EMBL" id="CAB4125298.1"/>
    </source>
</evidence>
<name>A0A6J5KS68_9CAUD</name>
<organism evidence="1">
    <name type="scientific">uncultured Caudovirales phage</name>
    <dbReference type="NCBI Taxonomy" id="2100421"/>
    <lineage>
        <taxon>Viruses</taxon>
        <taxon>Duplodnaviria</taxon>
        <taxon>Heunggongvirae</taxon>
        <taxon>Uroviricota</taxon>
        <taxon>Caudoviricetes</taxon>
        <taxon>Peduoviridae</taxon>
        <taxon>Maltschvirus</taxon>
        <taxon>Maltschvirus maltsch</taxon>
    </lineage>
</organism>